<comment type="caution">
    <text evidence="2">The sequence shown here is derived from an EMBL/GenBank/DDBJ whole genome shotgun (WGS) entry which is preliminary data.</text>
</comment>
<feature type="compositionally biased region" description="Polar residues" evidence="1">
    <location>
        <begin position="84"/>
        <end position="99"/>
    </location>
</feature>
<proteinExistence type="predicted"/>
<protein>
    <submittedName>
        <fullName evidence="2">Uncharacterized protein</fullName>
    </submittedName>
</protein>
<evidence type="ECO:0000256" key="1">
    <source>
        <dbReference type="SAM" id="MobiDB-lite"/>
    </source>
</evidence>
<name>A0A3L7JWZ1_9BACI</name>
<evidence type="ECO:0000313" key="2">
    <source>
        <dbReference type="EMBL" id="RLQ94649.1"/>
    </source>
</evidence>
<dbReference type="EMBL" id="RCVZ01000009">
    <property type="protein sequence ID" value="RLQ94649.1"/>
    <property type="molecule type" value="Genomic_DNA"/>
</dbReference>
<sequence>MRFEKAGEEFLASFFLSIIRFLCSGRLRIASSRARNNGAREGQKGTRSRFLCPNRSGGGPKGNEEQVLVPETERWRDKRERGASSRSQNGAKENQTGTKNLFSFHKKWKQDAPKGIVLFEMV</sequence>
<evidence type="ECO:0000313" key="3">
    <source>
        <dbReference type="Proteomes" id="UP000276770"/>
    </source>
</evidence>
<keyword evidence="3" id="KW-1185">Reference proteome</keyword>
<feature type="compositionally biased region" description="Basic and acidic residues" evidence="1">
    <location>
        <begin position="71"/>
        <end position="83"/>
    </location>
</feature>
<organism evidence="2 3">
    <name type="scientific">Falsibacillus albus</name>
    <dbReference type="NCBI Taxonomy" id="2478915"/>
    <lineage>
        <taxon>Bacteria</taxon>
        <taxon>Bacillati</taxon>
        <taxon>Bacillota</taxon>
        <taxon>Bacilli</taxon>
        <taxon>Bacillales</taxon>
        <taxon>Bacillaceae</taxon>
        <taxon>Falsibacillus</taxon>
    </lineage>
</organism>
<gene>
    <name evidence="2" type="ORF">D9X91_14040</name>
</gene>
<dbReference type="AlphaFoldDB" id="A0A3L7JWZ1"/>
<reference evidence="2 3" key="1">
    <citation type="submission" date="2018-10" db="EMBL/GenBank/DDBJ databases">
        <title>Falsibacillus sp. genome draft.</title>
        <authorList>
            <person name="Shi S."/>
        </authorList>
    </citation>
    <scope>NUCLEOTIDE SEQUENCE [LARGE SCALE GENOMIC DNA]</scope>
    <source>
        <strain evidence="2 3">GY 10110</strain>
    </source>
</reference>
<accession>A0A3L7JWZ1</accession>
<dbReference type="Proteomes" id="UP000276770">
    <property type="component" value="Unassembled WGS sequence"/>
</dbReference>
<feature type="region of interest" description="Disordered" evidence="1">
    <location>
        <begin position="33"/>
        <end position="99"/>
    </location>
</feature>